<dbReference type="EMBL" id="JAHQIW010004539">
    <property type="protein sequence ID" value="KAJ1362809.1"/>
    <property type="molecule type" value="Genomic_DNA"/>
</dbReference>
<proteinExistence type="predicted"/>
<evidence type="ECO:0000313" key="1">
    <source>
        <dbReference type="EMBL" id="KAJ1362809.1"/>
    </source>
</evidence>
<name>A0AAD5N922_PARTN</name>
<organism evidence="1 2">
    <name type="scientific">Parelaphostrongylus tenuis</name>
    <name type="common">Meningeal worm</name>
    <dbReference type="NCBI Taxonomy" id="148309"/>
    <lineage>
        <taxon>Eukaryota</taxon>
        <taxon>Metazoa</taxon>
        <taxon>Ecdysozoa</taxon>
        <taxon>Nematoda</taxon>
        <taxon>Chromadorea</taxon>
        <taxon>Rhabditida</taxon>
        <taxon>Rhabditina</taxon>
        <taxon>Rhabditomorpha</taxon>
        <taxon>Strongyloidea</taxon>
        <taxon>Metastrongylidae</taxon>
        <taxon>Parelaphostrongylus</taxon>
    </lineage>
</organism>
<keyword evidence="2" id="KW-1185">Reference proteome</keyword>
<accession>A0AAD5N922</accession>
<dbReference type="AlphaFoldDB" id="A0AAD5N922"/>
<protein>
    <submittedName>
        <fullName evidence="1">Uncharacterized protein</fullName>
    </submittedName>
</protein>
<dbReference type="Proteomes" id="UP001196413">
    <property type="component" value="Unassembled WGS sequence"/>
</dbReference>
<gene>
    <name evidence="1" type="ORF">KIN20_022494</name>
</gene>
<reference evidence="1" key="1">
    <citation type="submission" date="2021-06" db="EMBL/GenBank/DDBJ databases">
        <title>Parelaphostrongylus tenuis whole genome reference sequence.</title>
        <authorList>
            <person name="Garwood T.J."/>
            <person name="Larsen P.A."/>
            <person name="Fountain-Jones N.M."/>
            <person name="Garbe J.R."/>
            <person name="Macchietto M.G."/>
            <person name="Kania S.A."/>
            <person name="Gerhold R.W."/>
            <person name="Richards J.E."/>
            <person name="Wolf T.M."/>
        </authorList>
    </citation>
    <scope>NUCLEOTIDE SEQUENCE</scope>
    <source>
        <strain evidence="1">MNPRO001-30</strain>
        <tissue evidence="1">Meninges</tissue>
    </source>
</reference>
<comment type="caution">
    <text evidence="1">The sequence shown here is derived from an EMBL/GenBank/DDBJ whole genome shotgun (WGS) entry which is preliminary data.</text>
</comment>
<evidence type="ECO:0000313" key="2">
    <source>
        <dbReference type="Proteomes" id="UP001196413"/>
    </source>
</evidence>
<sequence>MGDILLQCNLSIPLHWRPGKELSSCLFQPEMDFIVYPHIHTCVYMLCLASSRTSLTHYESSIMNETNAGRIKVRDRMPEDDVFIEMASSIGWLKQVHRGMVWGGDCPANNGREGGTDE</sequence>